<evidence type="ECO:0000256" key="1">
    <source>
        <dbReference type="SAM" id="MobiDB-lite"/>
    </source>
</evidence>
<sequence length="385" mass="42452">MDRRHLLSDQDENPAPQYQSVPSSGPVDPNQPEAGGATAPPADMMDKVPGYEGIGIGGYDLPYQGPPQAPGPGSPGPPVGDWRIPSISEEVAKEAFLEYAASKCCYSKGPAKEMVFTDLQAHNTYRYRLETFTESRSTKWASEPYTGQIVDGYMGVPPGPWDIAVSFPTLFQDNKKEVRVPHTSSVKGCHSCMSLGRNPCRKCVTSGMMQCWVCNGSGRRFSDDRCSHCNGLGRVRCTSCAGVGSSTCGTCQGKGQLLCFIKLVVKWKNNVFESVIDRQSGLPMDRISSVTGETMFTDMSPVVYPVTGFPDNAINQSADRAVKEHQAQYFSSCRILQQRQTIELIHVTRVHYSWKEKTHIYFVYGAEHKVYTDDYPAKCCCCSIL</sequence>
<protein>
    <recommendedName>
        <fullName evidence="4">Protein SSUH2 homolog</fullName>
    </recommendedName>
</protein>
<dbReference type="InterPro" id="IPR052789">
    <property type="entry name" value="SSUH2_homolog"/>
</dbReference>
<dbReference type="PANTHER" id="PTHR48465:SF1">
    <property type="entry name" value="PROTEIN SSUH2 HOMOLOG"/>
    <property type="match status" value="1"/>
</dbReference>
<dbReference type="Proteomes" id="UP001044222">
    <property type="component" value="Chromosome 14"/>
</dbReference>
<dbReference type="AlphaFoldDB" id="A0A9D3RN38"/>
<gene>
    <name evidence="2" type="ORF">ANANG_G00256930</name>
</gene>
<dbReference type="EMBL" id="JAFIRN010000014">
    <property type="protein sequence ID" value="KAG5836578.1"/>
    <property type="molecule type" value="Genomic_DNA"/>
</dbReference>
<evidence type="ECO:0000313" key="2">
    <source>
        <dbReference type="EMBL" id="KAG5836578.1"/>
    </source>
</evidence>
<name>A0A9D3RN38_ANGAN</name>
<dbReference type="PANTHER" id="PTHR48465">
    <property type="entry name" value="PROTEIN SSUH2 HOMOLOG"/>
    <property type="match status" value="1"/>
</dbReference>
<comment type="caution">
    <text evidence="2">The sequence shown here is derived from an EMBL/GenBank/DDBJ whole genome shotgun (WGS) entry which is preliminary data.</text>
</comment>
<accession>A0A9D3RN38</accession>
<feature type="region of interest" description="Disordered" evidence="1">
    <location>
        <begin position="1"/>
        <end position="81"/>
    </location>
</feature>
<keyword evidence="3" id="KW-1185">Reference proteome</keyword>
<proteinExistence type="predicted"/>
<dbReference type="Gene3D" id="6.20.20.10">
    <property type="match status" value="1"/>
</dbReference>
<reference evidence="2" key="1">
    <citation type="submission" date="2021-01" db="EMBL/GenBank/DDBJ databases">
        <title>A chromosome-scale assembly of European eel, Anguilla anguilla.</title>
        <authorList>
            <person name="Henkel C."/>
            <person name="Jong-Raadsen S.A."/>
            <person name="Dufour S."/>
            <person name="Weltzien F.-A."/>
            <person name="Palstra A.P."/>
            <person name="Pelster B."/>
            <person name="Spaink H.P."/>
            <person name="Van Den Thillart G.E."/>
            <person name="Jansen H."/>
            <person name="Zahm M."/>
            <person name="Klopp C."/>
            <person name="Cedric C."/>
            <person name="Louis A."/>
            <person name="Berthelot C."/>
            <person name="Parey E."/>
            <person name="Roest Crollius H."/>
            <person name="Montfort J."/>
            <person name="Robinson-Rechavi M."/>
            <person name="Bucao C."/>
            <person name="Bouchez O."/>
            <person name="Gislard M."/>
            <person name="Lluch J."/>
            <person name="Milhes M."/>
            <person name="Lampietro C."/>
            <person name="Lopez Roques C."/>
            <person name="Donnadieu C."/>
            <person name="Braasch I."/>
            <person name="Desvignes T."/>
            <person name="Postlethwait J."/>
            <person name="Bobe J."/>
            <person name="Guiguen Y."/>
            <person name="Dirks R."/>
        </authorList>
    </citation>
    <scope>NUCLEOTIDE SEQUENCE</scope>
    <source>
        <strain evidence="2">Tag_6206</strain>
        <tissue evidence="2">Liver</tissue>
    </source>
</reference>
<evidence type="ECO:0008006" key="4">
    <source>
        <dbReference type="Google" id="ProtNLM"/>
    </source>
</evidence>
<organism evidence="2 3">
    <name type="scientific">Anguilla anguilla</name>
    <name type="common">European freshwater eel</name>
    <name type="synonym">Muraena anguilla</name>
    <dbReference type="NCBI Taxonomy" id="7936"/>
    <lineage>
        <taxon>Eukaryota</taxon>
        <taxon>Metazoa</taxon>
        <taxon>Chordata</taxon>
        <taxon>Craniata</taxon>
        <taxon>Vertebrata</taxon>
        <taxon>Euteleostomi</taxon>
        <taxon>Actinopterygii</taxon>
        <taxon>Neopterygii</taxon>
        <taxon>Teleostei</taxon>
        <taxon>Anguilliformes</taxon>
        <taxon>Anguillidae</taxon>
        <taxon>Anguilla</taxon>
    </lineage>
</organism>
<evidence type="ECO:0000313" key="3">
    <source>
        <dbReference type="Proteomes" id="UP001044222"/>
    </source>
</evidence>
<feature type="compositionally biased region" description="Pro residues" evidence="1">
    <location>
        <begin position="64"/>
        <end position="78"/>
    </location>
</feature>